<evidence type="ECO:0000313" key="3">
    <source>
        <dbReference type="EMBL" id="KAG0293612.1"/>
    </source>
</evidence>
<reference evidence="3 4" key="1">
    <citation type="journal article" date="2020" name="Fungal Divers.">
        <title>Resolving the Mortierellaceae phylogeny through synthesis of multi-gene phylogenetics and phylogenomics.</title>
        <authorList>
            <person name="Vandepol N."/>
            <person name="Liber J."/>
            <person name="Desiro A."/>
            <person name="Na H."/>
            <person name="Kennedy M."/>
            <person name="Barry K."/>
            <person name="Grigoriev I.V."/>
            <person name="Miller A.N."/>
            <person name="O'Donnell K."/>
            <person name="Stajich J.E."/>
            <person name="Bonito G."/>
        </authorList>
    </citation>
    <scope>NUCLEOTIDE SEQUENCE [LARGE SCALE GENOMIC DNA]</scope>
    <source>
        <strain evidence="3 4">AD045</strain>
    </source>
</reference>
<organism evidence="3 4">
    <name type="scientific">Linnemannia gamsii</name>
    <dbReference type="NCBI Taxonomy" id="64522"/>
    <lineage>
        <taxon>Eukaryota</taxon>
        <taxon>Fungi</taxon>
        <taxon>Fungi incertae sedis</taxon>
        <taxon>Mucoromycota</taxon>
        <taxon>Mortierellomycotina</taxon>
        <taxon>Mortierellomycetes</taxon>
        <taxon>Mortierellales</taxon>
        <taxon>Mortierellaceae</taxon>
        <taxon>Linnemannia</taxon>
    </lineage>
</organism>
<feature type="compositionally biased region" description="Acidic residues" evidence="1">
    <location>
        <begin position="24"/>
        <end position="43"/>
    </location>
</feature>
<feature type="compositionally biased region" description="Acidic residues" evidence="1">
    <location>
        <begin position="1"/>
        <end position="17"/>
    </location>
</feature>
<keyword evidence="2" id="KW-0812">Transmembrane</keyword>
<keyword evidence="2" id="KW-0472">Membrane</keyword>
<name>A0ABQ7K8X9_9FUNG</name>
<feature type="compositionally biased region" description="Low complexity" evidence="1">
    <location>
        <begin position="69"/>
        <end position="84"/>
    </location>
</feature>
<feature type="region of interest" description="Disordered" evidence="1">
    <location>
        <begin position="157"/>
        <end position="204"/>
    </location>
</feature>
<sequence length="515" mass="55704">MPFDMEAIDVSESEGEQDVIASIDGDDESESSGSEEGDDDDLSISDKGDGDSDDQEDSRVESPLLTYGPIPAASVMSSSASSPSMMTGRLGIFGGVQQTQNGDILRRSQEIGPLSLQDSSLSHVQRKGTDLVFDVQAATTTAPVDNEQVILWTVSEQDNNDSEVDDAANLRSAPSPTLSHSTTTYSAQSTTPSSPLLSVSPYPLKSEHIPDSRLPHALSSPCSADDYIIPDTLDGANETSGRLSGESAPSSLLLTPLDSRISISSLSIDQYTAPFSPSQEQSDEQEDNIEPCLSAAKAEVTHQPAEDLIDEGVFDDEEDRCHHSRSDSGKTQDADTQRTIEAESHPDGYGSLPKYSTHPTPAIVQQQHIDTVLDHSSSSSTSDAVVAELKEVRTMLKDLHKRMDRLERTLLVSPSPVSGPHKDKSTHCVPKRRGGILSIIKSVVGAPRRGGGGGGRLFRIAIFVMFVGVIVFGGKRRWPRRNMRLLLGMDWATAKQLARSRLGFLERRSSRLRLH</sequence>
<proteinExistence type="predicted"/>
<accession>A0ABQ7K8X9</accession>
<feature type="transmembrane region" description="Helical" evidence="2">
    <location>
        <begin position="457"/>
        <end position="474"/>
    </location>
</feature>
<evidence type="ECO:0000256" key="1">
    <source>
        <dbReference type="SAM" id="MobiDB-lite"/>
    </source>
</evidence>
<keyword evidence="4" id="KW-1185">Reference proteome</keyword>
<evidence type="ECO:0000256" key="2">
    <source>
        <dbReference type="SAM" id="Phobius"/>
    </source>
</evidence>
<feature type="compositionally biased region" description="Polar residues" evidence="1">
    <location>
        <begin position="172"/>
        <end position="188"/>
    </location>
</feature>
<feature type="compositionally biased region" description="Polar residues" evidence="1">
    <location>
        <begin position="237"/>
        <end position="251"/>
    </location>
</feature>
<feature type="region of interest" description="Disordered" evidence="1">
    <location>
        <begin position="229"/>
        <end position="251"/>
    </location>
</feature>
<feature type="compositionally biased region" description="Low complexity" evidence="1">
    <location>
        <begin position="189"/>
        <end position="204"/>
    </location>
</feature>
<protein>
    <submittedName>
        <fullName evidence="3">Uncharacterized protein</fullName>
    </submittedName>
</protein>
<comment type="caution">
    <text evidence="3">The sequence shown here is derived from an EMBL/GenBank/DDBJ whole genome shotgun (WGS) entry which is preliminary data.</text>
</comment>
<feature type="region of interest" description="Disordered" evidence="1">
    <location>
        <begin position="1"/>
        <end position="84"/>
    </location>
</feature>
<dbReference type="EMBL" id="JAAAIM010000149">
    <property type="protein sequence ID" value="KAG0293612.1"/>
    <property type="molecule type" value="Genomic_DNA"/>
</dbReference>
<dbReference type="Proteomes" id="UP001194696">
    <property type="component" value="Unassembled WGS sequence"/>
</dbReference>
<evidence type="ECO:0000313" key="4">
    <source>
        <dbReference type="Proteomes" id="UP001194696"/>
    </source>
</evidence>
<feature type="region of interest" description="Disordered" evidence="1">
    <location>
        <begin position="317"/>
        <end position="355"/>
    </location>
</feature>
<gene>
    <name evidence="3" type="ORF">BGZ96_002566</name>
</gene>
<feature type="compositionally biased region" description="Basic and acidic residues" evidence="1">
    <location>
        <begin position="319"/>
        <end position="346"/>
    </location>
</feature>
<keyword evidence="2" id="KW-1133">Transmembrane helix</keyword>